<name>A0ABU1RSK3_9GAMM</name>
<protein>
    <submittedName>
        <fullName evidence="1">Uncharacterized protein</fullName>
    </submittedName>
</protein>
<dbReference type="Proteomes" id="UP001254759">
    <property type="component" value="Unassembled WGS sequence"/>
</dbReference>
<dbReference type="RefSeq" id="WP_310092841.1">
    <property type="nucleotide sequence ID" value="NZ_JAVDTT010000002.1"/>
</dbReference>
<comment type="caution">
    <text evidence="1">The sequence shown here is derived from an EMBL/GenBank/DDBJ whole genome shotgun (WGS) entry which is preliminary data.</text>
</comment>
<evidence type="ECO:0000313" key="1">
    <source>
        <dbReference type="EMBL" id="MDR6841758.1"/>
    </source>
</evidence>
<accession>A0ABU1RSK3</accession>
<evidence type="ECO:0000313" key="2">
    <source>
        <dbReference type="Proteomes" id="UP001254759"/>
    </source>
</evidence>
<dbReference type="EMBL" id="JAVDTT010000002">
    <property type="protein sequence ID" value="MDR6841758.1"/>
    <property type="molecule type" value="Genomic_DNA"/>
</dbReference>
<proteinExistence type="predicted"/>
<sequence length="105" mass="11986">MDTWIPITAQELEALLERELSRCSDEQRQYFTRISTGLREAKIERFGLIENVFVVAQDKGIALYYEDVEEGFNLSPLTMDGAIASPGWEGWELHHALYHLAAQVS</sequence>
<gene>
    <name evidence="1" type="ORF">J2W94_002043</name>
</gene>
<reference evidence="1 2" key="1">
    <citation type="submission" date="2023-07" db="EMBL/GenBank/DDBJ databases">
        <title>Sorghum-associated microbial communities from plants grown in Nebraska, USA.</title>
        <authorList>
            <person name="Schachtman D."/>
        </authorList>
    </citation>
    <scope>NUCLEOTIDE SEQUENCE [LARGE SCALE GENOMIC DNA]</scope>
    <source>
        <strain evidence="1 2">BE107</strain>
    </source>
</reference>
<keyword evidence="2" id="KW-1185">Reference proteome</keyword>
<organism evidence="1 2">
    <name type="scientific">Pseudoxanthomonas sacheonensis</name>
    <dbReference type="NCBI Taxonomy" id="443615"/>
    <lineage>
        <taxon>Bacteria</taxon>
        <taxon>Pseudomonadati</taxon>
        <taxon>Pseudomonadota</taxon>
        <taxon>Gammaproteobacteria</taxon>
        <taxon>Lysobacterales</taxon>
        <taxon>Lysobacteraceae</taxon>
        <taxon>Pseudoxanthomonas</taxon>
    </lineage>
</organism>